<organism evidence="1 2">
    <name type="scientific">Gaoshiqia sediminis</name>
    <dbReference type="NCBI Taxonomy" id="2986998"/>
    <lineage>
        <taxon>Bacteria</taxon>
        <taxon>Pseudomonadati</taxon>
        <taxon>Bacteroidota</taxon>
        <taxon>Bacteroidia</taxon>
        <taxon>Marinilabiliales</taxon>
        <taxon>Prolixibacteraceae</taxon>
        <taxon>Gaoshiqia</taxon>
    </lineage>
</organism>
<evidence type="ECO:0000313" key="1">
    <source>
        <dbReference type="EMBL" id="MCW0481972.1"/>
    </source>
</evidence>
<sequence>MKIREILRLLAIIALVLFMLPSCVKEGPPGLDGANGKDGVDGVDGQDGQDGIVSCVACHNLTTRDAITSAWAVSKHGIGATAARSSTASCAPCHSHEGFVNFINNPGAAPVAISNPGSISCATCHTNHNSFDFENDGADYALRTNAAVKMIMYDDPTKVLDFQNSSNMCVNCHQSRPVSPALAPDADGNYSIANYRFGPHHGPQGNLLEGVGGYELAGGVQYPGTKSHPHRKSTNACVTCHMHEGDHTFKASLASCTDCHGTIDNFNVNSVQTEVHELMEELAELLVTAGALDADRNIIAGTYPIEVAGAVYNWKTIEEDRSMGVHNPAYIKALLTNSIEALQ</sequence>
<dbReference type="Gene3D" id="1.20.140.10">
    <property type="entry name" value="Butyryl-CoA Dehydrogenase, subunit A, domain 3"/>
    <property type="match status" value="1"/>
</dbReference>
<keyword evidence="2" id="KW-1185">Reference proteome</keyword>
<comment type="caution">
    <text evidence="1">The sequence shown here is derived from an EMBL/GenBank/DDBJ whole genome shotgun (WGS) entry which is preliminary data.</text>
</comment>
<dbReference type="SUPFAM" id="SSF48695">
    <property type="entry name" value="Multiheme cytochromes"/>
    <property type="match status" value="1"/>
</dbReference>
<dbReference type="Proteomes" id="UP001163821">
    <property type="component" value="Unassembled WGS sequence"/>
</dbReference>
<evidence type="ECO:0000313" key="2">
    <source>
        <dbReference type="Proteomes" id="UP001163821"/>
    </source>
</evidence>
<proteinExistence type="predicted"/>
<reference evidence="1" key="1">
    <citation type="submission" date="2022-10" db="EMBL/GenBank/DDBJ databases">
        <title>Gaoshiqiia sediminis gen. nov., sp. nov., isolated from coastal sediment.</title>
        <authorList>
            <person name="Yu W.X."/>
            <person name="Mu D.S."/>
            <person name="Du J.Z."/>
            <person name="Liang Y.Q."/>
        </authorList>
    </citation>
    <scope>NUCLEOTIDE SEQUENCE</scope>
    <source>
        <strain evidence="1">A06</strain>
    </source>
</reference>
<accession>A0AA41Y6E6</accession>
<gene>
    <name evidence="1" type="ORF">N2K84_04460</name>
</gene>
<dbReference type="RefSeq" id="WP_282590581.1">
    <property type="nucleotide sequence ID" value="NZ_JAPAAF010000004.1"/>
</dbReference>
<dbReference type="EMBL" id="JAPAAF010000004">
    <property type="protein sequence ID" value="MCW0481972.1"/>
    <property type="molecule type" value="Genomic_DNA"/>
</dbReference>
<name>A0AA41Y6E6_9BACT</name>
<protein>
    <submittedName>
        <fullName evidence="1">Uncharacterized protein</fullName>
    </submittedName>
</protein>
<dbReference type="Gene3D" id="1.10.1130.10">
    <property type="entry name" value="Flavocytochrome C3, Chain A"/>
    <property type="match status" value="1"/>
</dbReference>
<dbReference type="InterPro" id="IPR036280">
    <property type="entry name" value="Multihaem_cyt_sf"/>
</dbReference>
<dbReference type="AlphaFoldDB" id="A0AA41Y6E6"/>